<evidence type="ECO:0000313" key="5">
    <source>
        <dbReference type="Proteomes" id="UP000018895"/>
    </source>
</evidence>
<keyword evidence="5" id="KW-1185">Reference proteome</keyword>
<keyword evidence="1" id="KW-0175">Coiled coil</keyword>
<feature type="coiled-coil region" evidence="1">
    <location>
        <begin position="248"/>
        <end position="282"/>
    </location>
</feature>
<dbReference type="PANTHER" id="PTHR33055">
    <property type="entry name" value="TRANSPOSASE FOR INSERTION SEQUENCE ELEMENT IS1111A"/>
    <property type="match status" value="1"/>
</dbReference>
<evidence type="ECO:0000259" key="3">
    <source>
        <dbReference type="Pfam" id="PF02371"/>
    </source>
</evidence>
<sequence length="457" mass="53219">MDFKQNQKINQVTEETLVVGIDIAKRTHFACFVDDRGRILQKSFSITQSHQGFESFYDRILKALREHEKTEVLVGIEPTGHYWLNLAYFLEERGIPLVMTNPMHVKRSKELDDNLPTKHDRKDALVIARLLKDGRFSYPRILKDVEAELRVGSTFRSKLTEELGAVKNMMIRWLDRYFPEFTQVFPSFGKMALAVLECTPFPSDLYQMQPDELLVMYRQVEGMKSPQKPKAVRLIEVAAHSIGITEGRKMARFEIATLVRRYHQLEQEIECITQHLVELVKTSVEYEWLSTVQGLGDTTIVDLLAEIGSFSHYEDPRQLIKLAGLTLRENSSGQHKGQKRISKRGRRKLRALLFRVMMPMIRHNEAFRKLHEYYTNRTVNPLRKKQSIVVLCGKLLKVLHGISTKHKAFDAQRMMRDVPSLAEAMYLHFLERTRQLDDTEKLALFSPFDLESLKELR</sequence>
<feature type="domain" description="Transposase IS116/IS110/IS902 C-terminal" evidence="3">
    <location>
        <begin position="288"/>
        <end position="371"/>
    </location>
</feature>
<dbReference type="EMBL" id="BAUU01000085">
    <property type="protein sequence ID" value="GAE33009.1"/>
    <property type="molecule type" value="Genomic_DNA"/>
</dbReference>
<reference evidence="4" key="1">
    <citation type="journal article" date="2014" name="Genome Announc.">
        <title>Draft Genome Sequences of Three Alkaliphilic Bacillus Strains, Bacillus wakoensis JCM 9140T, Bacillus akibai JCM 9157T, and Bacillus hemicellulosilyticus JCM 9152T.</title>
        <authorList>
            <person name="Yuki M."/>
            <person name="Oshima K."/>
            <person name="Suda W."/>
            <person name="Oshida Y."/>
            <person name="Kitamura K."/>
            <person name="Iida T."/>
            <person name="Hattori M."/>
            <person name="Ohkuma M."/>
        </authorList>
    </citation>
    <scope>NUCLEOTIDE SEQUENCE [LARGE SCALE GENOMIC DNA]</scope>
    <source>
        <strain evidence="4">JCM 9152</strain>
    </source>
</reference>
<dbReference type="InterPro" id="IPR003346">
    <property type="entry name" value="Transposase_20"/>
</dbReference>
<gene>
    <name evidence="4" type="ORF">JCM9152_4611</name>
</gene>
<dbReference type="InterPro" id="IPR047650">
    <property type="entry name" value="Transpos_IS110"/>
</dbReference>
<comment type="caution">
    <text evidence="4">The sequence shown here is derived from an EMBL/GenBank/DDBJ whole genome shotgun (WGS) entry which is preliminary data.</text>
</comment>
<protein>
    <submittedName>
        <fullName evidence="4">Mobile element protein</fullName>
    </submittedName>
</protein>
<dbReference type="GO" id="GO:0003677">
    <property type="term" value="F:DNA binding"/>
    <property type="evidence" value="ECO:0007669"/>
    <property type="project" value="InterPro"/>
</dbReference>
<dbReference type="GO" id="GO:0006313">
    <property type="term" value="P:DNA transposition"/>
    <property type="evidence" value="ECO:0007669"/>
    <property type="project" value="InterPro"/>
</dbReference>
<dbReference type="Proteomes" id="UP000018895">
    <property type="component" value="Unassembled WGS sequence"/>
</dbReference>
<dbReference type="GO" id="GO:0004803">
    <property type="term" value="F:transposase activity"/>
    <property type="evidence" value="ECO:0007669"/>
    <property type="project" value="InterPro"/>
</dbReference>
<proteinExistence type="predicted"/>
<dbReference type="InterPro" id="IPR002525">
    <property type="entry name" value="Transp_IS110-like_N"/>
</dbReference>
<evidence type="ECO:0000313" key="4">
    <source>
        <dbReference type="EMBL" id="GAE33009.1"/>
    </source>
</evidence>
<dbReference type="AlphaFoldDB" id="W4QNV6"/>
<dbReference type="PANTHER" id="PTHR33055:SF13">
    <property type="entry name" value="TRANSPOSASE"/>
    <property type="match status" value="1"/>
</dbReference>
<name>W4QNV6_9BACI</name>
<evidence type="ECO:0000259" key="2">
    <source>
        <dbReference type="Pfam" id="PF01548"/>
    </source>
</evidence>
<organism evidence="4 5">
    <name type="scientific">Halalkalibacter hemicellulosilyticusJCM 9152</name>
    <dbReference type="NCBI Taxonomy" id="1236971"/>
    <lineage>
        <taxon>Bacteria</taxon>
        <taxon>Bacillati</taxon>
        <taxon>Bacillota</taxon>
        <taxon>Bacilli</taxon>
        <taxon>Bacillales</taxon>
        <taxon>Bacillaceae</taxon>
        <taxon>Halalkalibacter</taxon>
    </lineage>
</organism>
<dbReference type="Pfam" id="PF02371">
    <property type="entry name" value="Transposase_20"/>
    <property type="match status" value="1"/>
</dbReference>
<accession>W4QNV6</accession>
<dbReference type="Pfam" id="PF01548">
    <property type="entry name" value="DEDD_Tnp_IS110"/>
    <property type="match status" value="1"/>
</dbReference>
<feature type="domain" description="Transposase IS110-like N-terminal" evidence="2">
    <location>
        <begin position="19"/>
        <end position="179"/>
    </location>
</feature>
<dbReference type="NCBIfam" id="NF033542">
    <property type="entry name" value="transpos_IS110"/>
    <property type="match status" value="1"/>
</dbReference>
<evidence type="ECO:0000256" key="1">
    <source>
        <dbReference type="SAM" id="Coils"/>
    </source>
</evidence>